<dbReference type="GO" id="GO:0042802">
    <property type="term" value="F:identical protein binding"/>
    <property type="evidence" value="ECO:0007669"/>
    <property type="project" value="TreeGrafter"/>
</dbReference>
<dbReference type="GO" id="GO:0005829">
    <property type="term" value="C:cytosol"/>
    <property type="evidence" value="ECO:0007669"/>
    <property type="project" value="TreeGrafter"/>
</dbReference>
<evidence type="ECO:0000313" key="9">
    <source>
        <dbReference type="EMBL" id="CAI7990399.1"/>
    </source>
</evidence>
<keyword evidence="3" id="KW-0489">Methyltransferase</keyword>
<gene>
    <name evidence="9" type="ORF">GBAR_LOCUS475</name>
</gene>
<accession>A0AA35W0Q3</accession>
<dbReference type="GO" id="GO:0017174">
    <property type="term" value="F:glycine N-methyltransferase activity"/>
    <property type="evidence" value="ECO:0007669"/>
    <property type="project" value="UniProtKB-EC"/>
</dbReference>
<dbReference type="Pfam" id="PF13649">
    <property type="entry name" value="Methyltransf_25"/>
    <property type="match status" value="1"/>
</dbReference>
<dbReference type="Gene3D" id="3.40.50.150">
    <property type="entry name" value="Vaccinia Virus protein VP39"/>
    <property type="match status" value="1"/>
</dbReference>
<dbReference type="PANTHER" id="PTHR16458">
    <property type="entry name" value="GLYCINE N-METHYLTRANSFERASE"/>
    <property type="match status" value="1"/>
</dbReference>
<dbReference type="AlphaFoldDB" id="A0AA35W0Q3"/>
<dbReference type="PANTHER" id="PTHR16458:SF2">
    <property type="entry name" value="GLYCINE N-METHYLTRANSFERASE"/>
    <property type="match status" value="1"/>
</dbReference>
<dbReference type="Gene3D" id="3.30.46.10">
    <property type="entry name" value="Glycine N-methyltransferase, chain A, domain 1"/>
    <property type="match status" value="1"/>
</dbReference>
<proteinExistence type="predicted"/>
<evidence type="ECO:0000256" key="3">
    <source>
        <dbReference type="ARBA" id="ARBA00022603"/>
    </source>
</evidence>
<dbReference type="GO" id="GO:0016594">
    <property type="term" value="F:glycine binding"/>
    <property type="evidence" value="ECO:0007669"/>
    <property type="project" value="TreeGrafter"/>
</dbReference>
<dbReference type="InterPro" id="IPR029063">
    <property type="entry name" value="SAM-dependent_MTases_sf"/>
</dbReference>
<dbReference type="InterPro" id="IPR014369">
    <property type="entry name" value="Gly/Sar_N_MeTrfase"/>
</dbReference>
<evidence type="ECO:0000256" key="6">
    <source>
        <dbReference type="ARBA" id="ARBA00022954"/>
    </source>
</evidence>
<dbReference type="GO" id="GO:0006730">
    <property type="term" value="P:one-carbon metabolic process"/>
    <property type="evidence" value="ECO:0007669"/>
    <property type="project" value="TreeGrafter"/>
</dbReference>
<evidence type="ECO:0000256" key="1">
    <source>
        <dbReference type="ARBA" id="ARBA00011999"/>
    </source>
</evidence>
<dbReference type="GO" id="GO:0006111">
    <property type="term" value="P:regulation of gluconeogenesis"/>
    <property type="evidence" value="ECO:0007669"/>
    <property type="project" value="TreeGrafter"/>
</dbReference>
<evidence type="ECO:0000256" key="7">
    <source>
        <dbReference type="ARBA" id="ARBA00048261"/>
    </source>
</evidence>
<reference evidence="9" key="1">
    <citation type="submission" date="2023-03" db="EMBL/GenBank/DDBJ databases">
        <authorList>
            <person name="Steffen K."/>
            <person name="Cardenas P."/>
        </authorList>
    </citation>
    <scope>NUCLEOTIDE SEQUENCE</scope>
</reference>
<dbReference type="GO" id="GO:0046498">
    <property type="term" value="P:S-adenosylhomocysteine metabolic process"/>
    <property type="evidence" value="ECO:0007669"/>
    <property type="project" value="TreeGrafter"/>
</dbReference>
<dbReference type="GO" id="GO:0005542">
    <property type="term" value="F:folic acid binding"/>
    <property type="evidence" value="ECO:0007669"/>
    <property type="project" value="UniProtKB-KW"/>
</dbReference>
<dbReference type="CDD" id="cd02440">
    <property type="entry name" value="AdoMet_MTases"/>
    <property type="match status" value="1"/>
</dbReference>
<comment type="catalytic activity">
    <reaction evidence="7">
        <text>glycine + S-adenosyl-L-methionine = sarcosine + S-adenosyl-L-homocysteine + H(+)</text>
        <dbReference type="Rhea" id="RHEA:19937"/>
        <dbReference type="ChEBI" id="CHEBI:15378"/>
        <dbReference type="ChEBI" id="CHEBI:57305"/>
        <dbReference type="ChEBI" id="CHEBI:57433"/>
        <dbReference type="ChEBI" id="CHEBI:57856"/>
        <dbReference type="ChEBI" id="CHEBI:59789"/>
        <dbReference type="EC" id="2.1.1.20"/>
    </reaction>
    <physiologicalReaction direction="left-to-right" evidence="7">
        <dbReference type="Rhea" id="RHEA:19938"/>
    </physiologicalReaction>
</comment>
<dbReference type="GO" id="GO:1901052">
    <property type="term" value="P:sarcosine metabolic process"/>
    <property type="evidence" value="ECO:0007669"/>
    <property type="project" value="TreeGrafter"/>
</dbReference>
<evidence type="ECO:0000256" key="4">
    <source>
        <dbReference type="ARBA" id="ARBA00022679"/>
    </source>
</evidence>
<keyword evidence="5" id="KW-0949">S-adenosyl-L-methionine</keyword>
<name>A0AA35W0Q3_GEOBA</name>
<comment type="caution">
    <text evidence="9">The sequence shown here is derived from an EMBL/GenBank/DDBJ whole genome shotgun (WGS) entry which is preliminary data.</text>
</comment>
<dbReference type="SUPFAM" id="SSF53335">
    <property type="entry name" value="S-adenosyl-L-methionine-dependent methyltransferases"/>
    <property type="match status" value="1"/>
</dbReference>
<dbReference type="InterPro" id="IPR041698">
    <property type="entry name" value="Methyltransf_25"/>
</dbReference>
<dbReference type="GO" id="GO:0051289">
    <property type="term" value="P:protein homotetramerization"/>
    <property type="evidence" value="ECO:0007669"/>
    <property type="project" value="TreeGrafter"/>
</dbReference>
<keyword evidence="4" id="KW-0808">Transferase</keyword>
<dbReference type="GO" id="GO:1904047">
    <property type="term" value="F:S-adenosyl-L-methionine binding"/>
    <property type="evidence" value="ECO:0007669"/>
    <property type="project" value="TreeGrafter"/>
</dbReference>
<protein>
    <recommendedName>
        <fullName evidence="2">Glycine N-methyltransferase</fullName>
        <ecNumber evidence="1">2.1.1.20</ecNumber>
    </recommendedName>
</protein>
<dbReference type="GO" id="GO:0046500">
    <property type="term" value="P:S-adenosylmethionine metabolic process"/>
    <property type="evidence" value="ECO:0007669"/>
    <property type="project" value="TreeGrafter"/>
</dbReference>
<evidence type="ECO:0000259" key="8">
    <source>
        <dbReference type="Pfam" id="PF13649"/>
    </source>
</evidence>
<organism evidence="9 10">
    <name type="scientific">Geodia barretti</name>
    <name type="common">Barrett's horny sponge</name>
    <dbReference type="NCBI Taxonomy" id="519541"/>
    <lineage>
        <taxon>Eukaryota</taxon>
        <taxon>Metazoa</taxon>
        <taxon>Porifera</taxon>
        <taxon>Demospongiae</taxon>
        <taxon>Heteroscleromorpha</taxon>
        <taxon>Tetractinellida</taxon>
        <taxon>Astrophorina</taxon>
        <taxon>Geodiidae</taxon>
        <taxon>Geodia</taxon>
    </lineage>
</organism>
<dbReference type="Proteomes" id="UP001174909">
    <property type="component" value="Unassembled WGS sequence"/>
</dbReference>
<dbReference type="PROSITE" id="PS51600">
    <property type="entry name" value="SAM_GNMT"/>
    <property type="match status" value="1"/>
</dbReference>
<dbReference type="GO" id="GO:0032259">
    <property type="term" value="P:methylation"/>
    <property type="evidence" value="ECO:0007669"/>
    <property type="project" value="UniProtKB-KW"/>
</dbReference>
<evidence type="ECO:0000313" key="10">
    <source>
        <dbReference type="Proteomes" id="UP001174909"/>
    </source>
</evidence>
<feature type="domain" description="Methyltransferase" evidence="8">
    <location>
        <begin position="55"/>
        <end position="154"/>
    </location>
</feature>
<evidence type="ECO:0000256" key="2">
    <source>
        <dbReference type="ARBA" id="ARBA00019972"/>
    </source>
</evidence>
<dbReference type="EC" id="2.1.1.20" evidence="1"/>
<keyword evidence="10" id="KW-1185">Reference proteome</keyword>
<evidence type="ECO:0000256" key="5">
    <source>
        <dbReference type="ARBA" id="ARBA00022691"/>
    </source>
</evidence>
<keyword evidence="6" id="KW-0290">Folate-binding</keyword>
<sequence>MTESDKILVPKDLYKEQYSPEFAGRWDELIDWQRRGEAENNFFQDILKGHGVETVLDIACGTGFHSVTLKADGFQVTAADGAPNMLVWTRQNAQRLGIGDLRIVEAEWTRLGESFAGEQFDAVICLGNAFTHLFDEGDRIKALSEMYKLLTRDGIAIIDQRNYDAILDNGFSSKHQSYYLGEKVEVRPEYLSEDLLTMRYKYEDGEVHFLTLCPIRQEYVTNLLLDAGFRSVKRYGDFVENYDLYEPDFVIQVARK</sequence>
<dbReference type="EMBL" id="CASHTH010000069">
    <property type="protein sequence ID" value="CAI7990399.1"/>
    <property type="molecule type" value="Genomic_DNA"/>
</dbReference>